<comment type="subcellular location">
    <subcellularLocation>
        <location evidence="1">Membrane</location>
        <topology evidence="1">Multi-pass membrane protein</topology>
    </subcellularLocation>
</comment>
<evidence type="ECO:0000256" key="4">
    <source>
        <dbReference type="ARBA" id="ARBA00022989"/>
    </source>
</evidence>
<dbReference type="PANTHER" id="PTHR48230">
    <property type="match status" value="1"/>
</dbReference>
<dbReference type="AlphaFoldDB" id="A0A238BP23"/>
<name>A0A238BP23_9BILA</name>
<keyword evidence="3 7" id="KW-0812">Transmembrane</keyword>
<evidence type="ECO:0000256" key="2">
    <source>
        <dbReference type="ARBA" id="ARBA00007620"/>
    </source>
</evidence>
<feature type="transmembrane region" description="Helical" evidence="7">
    <location>
        <begin position="93"/>
        <end position="111"/>
    </location>
</feature>
<proteinExistence type="inferred from homology"/>
<reference evidence="9 10" key="1">
    <citation type="submission" date="2015-12" db="EMBL/GenBank/DDBJ databases">
        <title>Draft genome of the nematode, Onchocerca flexuosa.</title>
        <authorList>
            <person name="Mitreva M."/>
        </authorList>
    </citation>
    <scope>NUCLEOTIDE SEQUENCE [LARGE SCALE GENOMIC DNA]</scope>
    <source>
        <strain evidence="9">Red Deer</strain>
    </source>
</reference>
<evidence type="ECO:0000256" key="1">
    <source>
        <dbReference type="ARBA" id="ARBA00004141"/>
    </source>
</evidence>
<dbReference type="GO" id="GO:0016020">
    <property type="term" value="C:membrane"/>
    <property type="evidence" value="ECO:0007669"/>
    <property type="project" value="UniProtKB-SubCell"/>
</dbReference>
<evidence type="ECO:0000256" key="6">
    <source>
        <dbReference type="SAM" id="MobiDB-lite"/>
    </source>
</evidence>
<protein>
    <recommendedName>
        <fullName evidence="8">Lipid desaturase domain-containing protein</fullName>
    </recommendedName>
</protein>
<dbReference type="OrthoDB" id="5103at2759"/>
<feature type="domain" description="Lipid desaturase" evidence="8">
    <location>
        <begin position="105"/>
        <end position="281"/>
    </location>
</feature>
<keyword evidence="4 7" id="KW-1133">Transmembrane helix</keyword>
<dbReference type="InterPro" id="IPR019547">
    <property type="entry name" value="Lipid_desat"/>
</dbReference>
<evidence type="ECO:0000313" key="10">
    <source>
        <dbReference type="Proteomes" id="UP000242913"/>
    </source>
</evidence>
<sequence>MDEQYQQPSMADRNSKEANVNAKDTPTEDDSNRNFNPENVFKPRWGRHHGGAKKLAALYSREKRLQEIISTGIGIIELLIVIYLLVWRFELSSLPYVLFFALLGIVTADFLSGLVHWAADSFGTVDTFIGRHFIRSFREHHVDPTAITRHDFIECNGDNFLLIIPKLTHIIYQHATLSASDLNTLATSHWFYLLLSIYIALTNQIHKWSHTYIGLSPWIEILQNWHVILSRKGHKHHHISPHACGYCITTGWLNGPLDAIGFWRVAEFVVTGLTGMKPRTDDLKWAKAS</sequence>
<feature type="transmembrane region" description="Helical" evidence="7">
    <location>
        <begin position="68"/>
        <end position="87"/>
    </location>
</feature>
<evidence type="ECO:0000256" key="5">
    <source>
        <dbReference type="ARBA" id="ARBA00023136"/>
    </source>
</evidence>
<evidence type="ECO:0000313" key="9">
    <source>
        <dbReference type="EMBL" id="OZC07127.1"/>
    </source>
</evidence>
<keyword evidence="10" id="KW-1185">Reference proteome</keyword>
<comment type="similarity">
    <text evidence="2">Belongs to the fatty acid desaturase CarF family.</text>
</comment>
<accession>A0A238BP23</accession>
<dbReference type="UniPathway" id="UPA00199"/>
<evidence type="ECO:0000256" key="3">
    <source>
        <dbReference type="ARBA" id="ARBA00022692"/>
    </source>
</evidence>
<evidence type="ECO:0000259" key="8">
    <source>
        <dbReference type="Pfam" id="PF10520"/>
    </source>
</evidence>
<dbReference type="GO" id="GO:0006631">
    <property type="term" value="P:fatty acid metabolic process"/>
    <property type="evidence" value="ECO:0007669"/>
    <property type="project" value="UniProtKB-UniPathway"/>
</dbReference>
<dbReference type="Pfam" id="PF10520">
    <property type="entry name" value="Lipid_desat"/>
    <property type="match status" value="1"/>
</dbReference>
<gene>
    <name evidence="9" type="ORF">X798_05871</name>
</gene>
<organism evidence="9 10">
    <name type="scientific">Onchocerca flexuosa</name>
    <dbReference type="NCBI Taxonomy" id="387005"/>
    <lineage>
        <taxon>Eukaryota</taxon>
        <taxon>Metazoa</taxon>
        <taxon>Ecdysozoa</taxon>
        <taxon>Nematoda</taxon>
        <taxon>Chromadorea</taxon>
        <taxon>Rhabditida</taxon>
        <taxon>Spirurina</taxon>
        <taxon>Spiruromorpha</taxon>
        <taxon>Filarioidea</taxon>
        <taxon>Onchocercidae</taxon>
        <taxon>Onchocerca</taxon>
    </lineage>
</organism>
<dbReference type="Proteomes" id="UP000242913">
    <property type="component" value="Unassembled WGS sequence"/>
</dbReference>
<dbReference type="PANTHER" id="PTHR48230:SF1">
    <property type="entry name" value="LIPID DESATURASE DOMAIN-CONTAINING PROTEIN"/>
    <property type="match status" value="1"/>
</dbReference>
<dbReference type="EMBL" id="KZ270042">
    <property type="protein sequence ID" value="OZC07127.1"/>
    <property type="molecule type" value="Genomic_DNA"/>
</dbReference>
<feature type="region of interest" description="Disordered" evidence="6">
    <location>
        <begin position="1"/>
        <end position="37"/>
    </location>
</feature>
<dbReference type="InterPro" id="IPR053335">
    <property type="entry name" value="Fatty_acid_desaturase_CarF"/>
</dbReference>
<evidence type="ECO:0000256" key="7">
    <source>
        <dbReference type="SAM" id="Phobius"/>
    </source>
</evidence>
<keyword evidence="5 7" id="KW-0472">Membrane</keyword>